<dbReference type="OrthoDB" id="10065037at2759"/>
<dbReference type="AlphaFoldDB" id="A0A4C1W183"/>
<reference evidence="2 3" key="1">
    <citation type="journal article" date="2019" name="Commun. Biol.">
        <title>The bagworm genome reveals a unique fibroin gene that provides high tensile strength.</title>
        <authorList>
            <person name="Kono N."/>
            <person name="Nakamura H."/>
            <person name="Ohtoshi R."/>
            <person name="Tomita M."/>
            <person name="Numata K."/>
            <person name="Arakawa K."/>
        </authorList>
    </citation>
    <scope>NUCLEOTIDE SEQUENCE [LARGE SCALE GENOMIC DNA]</scope>
</reference>
<evidence type="ECO:0000256" key="1">
    <source>
        <dbReference type="SAM" id="Phobius"/>
    </source>
</evidence>
<evidence type="ECO:0000313" key="2">
    <source>
        <dbReference type="EMBL" id="GBP43815.1"/>
    </source>
</evidence>
<accession>A0A4C1W183</accession>
<name>A0A4C1W183_EUMVA</name>
<protein>
    <submittedName>
        <fullName evidence="2">Uncharacterized protein</fullName>
    </submittedName>
</protein>
<sequence>MSNPLNKAANLGGNGTCVFYKSSFGEEGNWQACRCRMPPPAPLLLSPQPLLIEVSVLETVCPVEWRAARRRLCCVLVCGGGAAAGEKARAQLRELARAPAAPPDRLHYAYLYAHKQPHFLHAIANGSGEDTSKLEHRIVIIWRREPSRVQYEWLNETWPTCVHERCGEGPPTEPEALAYRRKLNETKHALDHLIRRLLRPTELLAYEAQVQELVDESGAWASAAWRALLELLEWAERGAGALRGPRALQLLSAALTVAALVGGGYLMAYLVYDTPYNSKIRK</sequence>
<keyword evidence="1" id="KW-1133">Transmembrane helix</keyword>
<comment type="caution">
    <text evidence="2">The sequence shown here is derived from an EMBL/GenBank/DDBJ whole genome shotgun (WGS) entry which is preliminary data.</text>
</comment>
<dbReference type="STRING" id="151549.A0A4C1W183"/>
<gene>
    <name evidence="2" type="ORF">EVAR_82247_1</name>
</gene>
<keyword evidence="3" id="KW-1185">Reference proteome</keyword>
<keyword evidence="1" id="KW-0472">Membrane</keyword>
<organism evidence="2 3">
    <name type="scientific">Eumeta variegata</name>
    <name type="common">Bagworm moth</name>
    <name type="synonym">Eumeta japonica</name>
    <dbReference type="NCBI Taxonomy" id="151549"/>
    <lineage>
        <taxon>Eukaryota</taxon>
        <taxon>Metazoa</taxon>
        <taxon>Ecdysozoa</taxon>
        <taxon>Arthropoda</taxon>
        <taxon>Hexapoda</taxon>
        <taxon>Insecta</taxon>
        <taxon>Pterygota</taxon>
        <taxon>Neoptera</taxon>
        <taxon>Endopterygota</taxon>
        <taxon>Lepidoptera</taxon>
        <taxon>Glossata</taxon>
        <taxon>Ditrysia</taxon>
        <taxon>Tineoidea</taxon>
        <taxon>Psychidae</taxon>
        <taxon>Oiketicinae</taxon>
        <taxon>Eumeta</taxon>
    </lineage>
</organism>
<evidence type="ECO:0000313" key="3">
    <source>
        <dbReference type="Proteomes" id="UP000299102"/>
    </source>
</evidence>
<keyword evidence="1" id="KW-0812">Transmembrane</keyword>
<feature type="transmembrane region" description="Helical" evidence="1">
    <location>
        <begin position="250"/>
        <end position="272"/>
    </location>
</feature>
<dbReference type="Proteomes" id="UP000299102">
    <property type="component" value="Unassembled WGS sequence"/>
</dbReference>
<dbReference type="EMBL" id="BGZK01000443">
    <property type="protein sequence ID" value="GBP43815.1"/>
    <property type="molecule type" value="Genomic_DNA"/>
</dbReference>
<proteinExistence type="predicted"/>